<name>A0ABS7DYJ4_9GAMM</name>
<organism evidence="5 6">
    <name type="scientific">Shewanella nanhaiensis</name>
    <dbReference type="NCBI Taxonomy" id="2864872"/>
    <lineage>
        <taxon>Bacteria</taxon>
        <taxon>Pseudomonadati</taxon>
        <taxon>Pseudomonadota</taxon>
        <taxon>Gammaproteobacteria</taxon>
        <taxon>Alteromonadales</taxon>
        <taxon>Shewanellaceae</taxon>
        <taxon>Shewanella</taxon>
    </lineage>
</organism>
<feature type="domain" description="Beta-ketoacyl-[acyl-carrier-protein] synthase III N-terminal" evidence="4">
    <location>
        <begin position="124"/>
        <end position="201"/>
    </location>
</feature>
<evidence type="ECO:0000259" key="4">
    <source>
        <dbReference type="Pfam" id="PF08545"/>
    </source>
</evidence>
<gene>
    <name evidence="5" type="ORF">K0625_02390</name>
</gene>
<reference evidence="5 6" key="1">
    <citation type="submission" date="2021-07" db="EMBL/GenBank/DDBJ databases">
        <title>Shewanella sp. nov, isolated from SCS.</title>
        <authorList>
            <person name="Cao W.R."/>
        </authorList>
    </citation>
    <scope>NUCLEOTIDE SEQUENCE [LARGE SCALE GENOMIC DNA]</scope>
    <source>
        <strain evidence="5 6">NR704-98</strain>
    </source>
</reference>
<evidence type="ECO:0000313" key="5">
    <source>
        <dbReference type="EMBL" id="MBW8182504.1"/>
    </source>
</evidence>
<evidence type="ECO:0000256" key="2">
    <source>
        <dbReference type="ARBA" id="ARBA00023315"/>
    </source>
</evidence>
<dbReference type="InterPro" id="IPR013747">
    <property type="entry name" value="ACP_syn_III_C"/>
</dbReference>
<dbReference type="InterPro" id="IPR016039">
    <property type="entry name" value="Thiolase-like"/>
</dbReference>
<dbReference type="PANTHER" id="PTHR34069">
    <property type="entry name" value="3-OXOACYL-[ACYL-CARRIER-PROTEIN] SYNTHASE 3"/>
    <property type="match status" value="1"/>
</dbReference>
<evidence type="ECO:0000313" key="6">
    <source>
        <dbReference type="Proteomes" id="UP001195963"/>
    </source>
</evidence>
<feature type="domain" description="Beta-ketoacyl-[acyl-carrier-protein] synthase III C-terminal" evidence="3">
    <location>
        <begin position="276"/>
        <end position="348"/>
    </location>
</feature>
<dbReference type="EMBL" id="JAHZST010000002">
    <property type="protein sequence ID" value="MBW8182504.1"/>
    <property type="molecule type" value="Genomic_DNA"/>
</dbReference>
<dbReference type="CDD" id="cd00827">
    <property type="entry name" value="init_cond_enzymes"/>
    <property type="match status" value="1"/>
</dbReference>
<dbReference type="RefSeq" id="WP_220108204.1">
    <property type="nucleotide sequence ID" value="NZ_JAHZST010000002.1"/>
</dbReference>
<comment type="caution">
    <text evidence="5">The sequence shown here is derived from an EMBL/GenBank/DDBJ whole genome shotgun (WGS) entry which is preliminary data.</text>
</comment>
<keyword evidence="6" id="KW-1185">Reference proteome</keyword>
<sequence>MSVYINSTGHYLPGPPIDNDEIENILGLVNGKKSRLKHKILQSNGIKTRHYAINQQQETQISNSEMAANAGLRCLDASYISPHQIEMLSVATSQGDLVLPGFGSMVQAELDISSVELQTSHGICSSSMMALKSAYTNIKAQESANALVIASELASRLFKHTRYEQVEGKEIDFNAEFLRWMLSDGAGALLLESQPRKTGKSLRIDWIKSFSHADVYPVCMSVGMPKNATKSWQDFPTYSEAEQAGALLLRQDVRLLDNIVSVGVNGFLKLLQDGMFKVPEIDHVLCHFSSAYFKSKIVEMLEVAGVQIPEDKWYTNLYERGNTGCASIFIMLDEFLATQDLSVGETLFCMVPESGRFNCAYMHLTVVE</sequence>
<dbReference type="Gene3D" id="3.40.47.10">
    <property type="match status" value="2"/>
</dbReference>
<dbReference type="Proteomes" id="UP001195963">
    <property type="component" value="Unassembled WGS sequence"/>
</dbReference>
<protein>
    <submittedName>
        <fullName evidence="5">Beta-ketoacyl-ACP synthase III</fullName>
    </submittedName>
</protein>
<keyword evidence="1" id="KW-0808">Transferase</keyword>
<evidence type="ECO:0000256" key="1">
    <source>
        <dbReference type="ARBA" id="ARBA00022679"/>
    </source>
</evidence>
<dbReference type="InterPro" id="IPR013751">
    <property type="entry name" value="ACP_syn_III_N"/>
</dbReference>
<dbReference type="SUPFAM" id="SSF53901">
    <property type="entry name" value="Thiolase-like"/>
    <property type="match status" value="2"/>
</dbReference>
<dbReference type="Pfam" id="PF08541">
    <property type="entry name" value="ACP_syn_III_C"/>
    <property type="match status" value="1"/>
</dbReference>
<keyword evidence="2" id="KW-0012">Acyltransferase</keyword>
<proteinExistence type="predicted"/>
<dbReference type="Pfam" id="PF08545">
    <property type="entry name" value="ACP_syn_III"/>
    <property type="match status" value="1"/>
</dbReference>
<evidence type="ECO:0000259" key="3">
    <source>
        <dbReference type="Pfam" id="PF08541"/>
    </source>
</evidence>
<dbReference type="PANTHER" id="PTHR34069:SF3">
    <property type="entry name" value="ACYL-COA:ACYL-COA ALKYLTRANSFERASE"/>
    <property type="match status" value="1"/>
</dbReference>
<accession>A0ABS7DYJ4</accession>